<accession>A0A8J2U0Y0</accession>
<dbReference type="Pfam" id="PF17765">
    <property type="entry name" value="MLTR_LBD"/>
    <property type="match status" value="1"/>
</dbReference>
<reference evidence="2" key="1">
    <citation type="journal article" date="2014" name="Int. J. Syst. Evol. Microbiol.">
        <title>Complete genome sequence of Corynebacterium casei LMG S-19264T (=DSM 44701T), isolated from a smear-ripened cheese.</title>
        <authorList>
            <consortium name="US DOE Joint Genome Institute (JGI-PGF)"/>
            <person name="Walter F."/>
            <person name="Albersmeier A."/>
            <person name="Kalinowski J."/>
            <person name="Ruckert C."/>
        </authorList>
    </citation>
    <scope>NUCLEOTIDE SEQUENCE</scope>
    <source>
        <strain evidence="2">CGMCC 1.12785</strain>
    </source>
</reference>
<reference evidence="2" key="2">
    <citation type="submission" date="2020-09" db="EMBL/GenBank/DDBJ databases">
        <authorList>
            <person name="Sun Q."/>
            <person name="Zhou Y."/>
        </authorList>
    </citation>
    <scope>NUCLEOTIDE SEQUENCE</scope>
    <source>
        <strain evidence="2">CGMCC 1.12785</strain>
    </source>
</reference>
<evidence type="ECO:0000313" key="2">
    <source>
        <dbReference type="EMBL" id="GGA26563.1"/>
    </source>
</evidence>
<dbReference type="CDD" id="cd00093">
    <property type="entry name" value="HTH_XRE"/>
    <property type="match status" value="1"/>
</dbReference>
<evidence type="ECO:0000259" key="1">
    <source>
        <dbReference type="SMART" id="SM00530"/>
    </source>
</evidence>
<dbReference type="InterPro" id="IPR010982">
    <property type="entry name" value="Lambda_DNA-bd_dom_sf"/>
</dbReference>
<dbReference type="AlphaFoldDB" id="A0A8J2U0Y0"/>
<sequence length="278" mass="31443">MASTEDRRKELGAFLRKRRERALRADYDLPPVGRSRTTGLRREEIAYLAGVSVTWYTWLEQGREINPSRQVLDAVALTLRLSAPEHDYVLSLAGFVPLPREDAPLPARMPAHLQRLVDAQLPAPAFAVTPGWSIGGWNRAYELLYPGIGRIAPPERNLLALIFTDPDVRRMLPDWEMTSRRFLAEYRAEAGGLLGHPAHTALITRLRRLSAEFAEAWDQHEVGRFASRERTFLHPDAGELVFEHHRLIPSDAPELHIVVYLPQAGTGTLSELERLLRG</sequence>
<dbReference type="RefSeq" id="WP_188551883.1">
    <property type="nucleotide sequence ID" value="NZ_BMFY01000018.1"/>
</dbReference>
<protein>
    <submittedName>
        <fullName evidence="2">Putative DNA-binding protein</fullName>
    </submittedName>
</protein>
<dbReference type="SMART" id="SM00530">
    <property type="entry name" value="HTH_XRE"/>
    <property type="match status" value="1"/>
</dbReference>
<dbReference type="EMBL" id="BMFY01000018">
    <property type="protein sequence ID" value="GGA26563.1"/>
    <property type="molecule type" value="Genomic_DNA"/>
</dbReference>
<dbReference type="InterPro" id="IPR041413">
    <property type="entry name" value="MLTR_LBD"/>
</dbReference>
<proteinExistence type="predicted"/>
<keyword evidence="2" id="KW-0238">DNA-binding</keyword>
<comment type="caution">
    <text evidence="2">The sequence shown here is derived from an EMBL/GenBank/DDBJ whole genome shotgun (WGS) entry which is preliminary data.</text>
</comment>
<name>A0A8J2U0Y0_9MICO</name>
<organism evidence="2 3">
    <name type="scientific">Sediminivirga luteola</name>
    <dbReference type="NCBI Taxonomy" id="1774748"/>
    <lineage>
        <taxon>Bacteria</taxon>
        <taxon>Bacillati</taxon>
        <taxon>Actinomycetota</taxon>
        <taxon>Actinomycetes</taxon>
        <taxon>Micrococcales</taxon>
        <taxon>Brevibacteriaceae</taxon>
        <taxon>Sediminivirga</taxon>
    </lineage>
</organism>
<dbReference type="Pfam" id="PF13560">
    <property type="entry name" value="HTH_31"/>
    <property type="match status" value="1"/>
</dbReference>
<evidence type="ECO:0000313" key="3">
    <source>
        <dbReference type="Proteomes" id="UP000616114"/>
    </source>
</evidence>
<dbReference type="Gene3D" id="1.10.260.40">
    <property type="entry name" value="lambda repressor-like DNA-binding domains"/>
    <property type="match status" value="1"/>
</dbReference>
<dbReference type="Proteomes" id="UP000616114">
    <property type="component" value="Unassembled WGS sequence"/>
</dbReference>
<keyword evidence="3" id="KW-1185">Reference proteome</keyword>
<dbReference type="PANTHER" id="PTHR35010">
    <property type="entry name" value="BLL4672 PROTEIN-RELATED"/>
    <property type="match status" value="1"/>
</dbReference>
<dbReference type="SUPFAM" id="SSF47413">
    <property type="entry name" value="lambda repressor-like DNA-binding domains"/>
    <property type="match status" value="1"/>
</dbReference>
<dbReference type="InterPro" id="IPR001387">
    <property type="entry name" value="Cro/C1-type_HTH"/>
</dbReference>
<dbReference type="GO" id="GO:0003677">
    <property type="term" value="F:DNA binding"/>
    <property type="evidence" value="ECO:0007669"/>
    <property type="project" value="UniProtKB-KW"/>
</dbReference>
<feature type="domain" description="HTH cro/C1-type" evidence="1">
    <location>
        <begin position="14"/>
        <end position="86"/>
    </location>
</feature>
<dbReference type="Gene3D" id="3.30.450.180">
    <property type="match status" value="1"/>
</dbReference>
<gene>
    <name evidence="2" type="ORF">GCM10011333_31820</name>
</gene>